<evidence type="ECO:0000256" key="2">
    <source>
        <dbReference type="SAM" id="MobiDB-lite"/>
    </source>
</evidence>
<name>A0A6J1H1X8_CUCMO</name>
<protein>
    <submittedName>
        <fullName evidence="6">PLAT domain-containing protein 3-like</fullName>
    </submittedName>
</protein>
<gene>
    <name evidence="6" type="primary">LOC111459298</name>
</gene>
<evidence type="ECO:0000256" key="3">
    <source>
        <dbReference type="SAM" id="SignalP"/>
    </source>
</evidence>
<proteinExistence type="predicted"/>
<feature type="signal peptide" evidence="3">
    <location>
        <begin position="1"/>
        <end position="21"/>
    </location>
</feature>
<dbReference type="RefSeq" id="XP_022957900.1">
    <property type="nucleotide sequence ID" value="XM_023102132.1"/>
</dbReference>
<dbReference type="SUPFAM" id="SSF49723">
    <property type="entry name" value="Lipase/lipooxygenase domain (PLAT/LH2 domain)"/>
    <property type="match status" value="1"/>
</dbReference>
<dbReference type="Pfam" id="PF06232">
    <property type="entry name" value="ATS3"/>
    <property type="match status" value="1"/>
</dbReference>
<keyword evidence="3" id="KW-0732">Signal</keyword>
<evidence type="ECO:0000313" key="6">
    <source>
        <dbReference type="RefSeq" id="XP_022957900.1"/>
    </source>
</evidence>
<keyword evidence="5" id="KW-1185">Reference proteome</keyword>
<dbReference type="PANTHER" id="PTHR31718">
    <property type="entry name" value="PLAT DOMAIN-CONTAINING PROTEIN"/>
    <property type="match status" value="1"/>
</dbReference>
<organism evidence="5 6">
    <name type="scientific">Cucurbita moschata</name>
    <name type="common">Winter crookneck squash</name>
    <name type="synonym">Cucurbita pepo var. moschata</name>
    <dbReference type="NCBI Taxonomy" id="3662"/>
    <lineage>
        <taxon>Eukaryota</taxon>
        <taxon>Viridiplantae</taxon>
        <taxon>Streptophyta</taxon>
        <taxon>Embryophyta</taxon>
        <taxon>Tracheophyta</taxon>
        <taxon>Spermatophyta</taxon>
        <taxon>Magnoliopsida</taxon>
        <taxon>eudicotyledons</taxon>
        <taxon>Gunneridae</taxon>
        <taxon>Pentapetalae</taxon>
        <taxon>rosids</taxon>
        <taxon>fabids</taxon>
        <taxon>Cucurbitales</taxon>
        <taxon>Cucurbitaceae</taxon>
        <taxon>Cucurbiteae</taxon>
        <taxon>Cucurbita</taxon>
    </lineage>
</organism>
<feature type="region of interest" description="Disordered" evidence="2">
    <location>
        <begin position="164"/>
        <end position="185"/>
    </location>
</feature>
<sequence>MAPRCLFFSLIFIALFLSALARNTKEKCVYTFYVKTGSVLKGGTDAMISVTISDANGQSVEIADLESWGLMEKNHDYFERDNVDIFSGRGPCIEAPLCRLNLTSDGSGAHHGWFCDYLEVTSTGPHRSCSQTAFYVDQWLATDAPPFQLTTILDGCDDWIKGHGESRHTSSGKLVVSGSKGSASL</sequence>
<feature type="chain" id="PRO_5027087955" evidence="3">
    <location>
        <begin position="22"/>
        <end position="185"/>
    </location>
</feature>
<dbReference type="KEGG" id="cmos:111459298"/>
<dbReference type="InterPro" id="IPR036392">
    <property type="entry name" value="PLAT/LH2_dom_sf"/>
</dbReference>
<evidence type="ECO:0000256" key="1">
    <source>
        <dbReference type="PROSITE-ProRule" id="PRU00152"/>
    </source>
</evidence>
<dbReference type="Proteomes" id="UP000504609">
    <property type="component" value="Unplaced"/>
</dbReference>
<reference evidence="6" key="1">
    <citation type="submission" date="2025-08" db="UniProtKB">
        <authorList>
            <consortium name="RefSeq"/>
        </authorList>
    </citation>
    <scope>IDENTIFICATION</scope>
    <source>
        <tissue evidence="6">Young leaves</tissue>
    </source>
</reference>
<feature type="compositionally biased region" description="Low complexity" evidence="2">
    <location>
        <begin position="171"/>
        <end position="185"/>
    </location>
</feature>
<feature type="domain" description="PLAT" evidence="4">
    <location>
        <begin position="28"/>
        <end position="154"/>
    </location>
</feature>
<dbReference type="InterPro" id="IPR001024">
    <property type="entry name" value="PLAT/LH2_dom"/>
</dbReference>
<dbReference type="AlphaFoldDB" id="A0A6J1H1X8"/>
<evidence type="ECO:0000259" key="4">
    <source>
        <dbReference type="PROSITE" id="PS50095"/>
    </source>
</evidence>
<dbReference type="PANTHER" id="PTHR31718:SF47">
    <property type="entry name" value="OS06G0206401 PROTEIN"/>
    <property type="match status" value="1"/>
</dbReference>
<dbReference type="GeneID" id="111459298"/>
<dbReference type="PROSITE" id="PS50095">
    <property type="entry name" value="PLAT"/>
    <property type="match status" value="1"/>
</dbReference>
<accession>A0A6J1H1X8</accession>
<evidence type="ECO:0000313" key="5">
    <source>
        <dbReference type="Proteomes" id="UP000504609"/>
    </source>
</evidence>
<dbReference type="Gene3D" id="2.60.60.20">
    <property type="entry name" value="PLAT/LH2 domain"/>
    <property type="match status" value="1"/>
</dbReference>
<comment type="caution">
    <text evidence="1">Lacks conserved residue(s) required for the propagation of feature annotation.</text>
</comment>
<dbReference type="InterPro" id="IPR010417">
    <property type="entry name" value="Embryo-specific_ATS3"/>
</dbReference>